<dbReference type="GeneID" id="81393072"/>
<feature type="compositionally biased region" description="Low complexity" evidence="1">
    <location>
        <begin position="72"/>
        <end position="90"/>
    </location>
</feature>
<feature type="compositionally biased region" description="Basic and acidic residues" evidence="1">
    <location>
        <begin position="235"/>
        <end position="244"/>
    </location>
</feature>
<keyword evidence="3" id="KW-1185">Reference proteome</keyword>
<feature type="compositionally biased region" description="Low complexity" evidence="1">
    <location>
        <begin position="341"/>
        <end position="356"/>
    </location>
</feature>
<dbReference type="EMBL" id="JAPMSZ010000004">
    <property type="protein sequence ID" value="KAJ5105975.1"/>
    <property type="molecule type" value="Genomic_DNA"/>
</dbReference>
<sequence>MRTRSQPISPGGLVSLEAEPRRRRATRSVSAQPQDTENGQPAEPVPAQVPKPAAKSRKPRGKKATRGKKTAPEPAAEPEFAPVSSASPAEGVKPEDSHEQVPNAGDTASDPRCAEEVRPEEPWRRIPIPRTDYRSYSIEDCKSHFTHFFNDPSRRRISDWLATRALHPKSHRPPPWYGFPKELRVAWEELYQQMVYEGRINRRRALLAKPPSEEVDFDPRLCRLPPRSQRVGLRTAEKRSDSDHTSPGMVEPPLTLTPVPKSRKRPHESLDTTSTKRPKRSGPSPRYNPRASYAEIANRRRVQASGRVDRTLYRLPELLAQNEADEVTNTPSTPQAVGTQESVPSVAANPPATAPPVAETAGWGRWFYNTVSRRWTSFRERFGNRPAVNATATAEPEIPTATAAEEQAEEELDVETPSNDTLFFTPPTSRRILSPKSYHDRRVPRRRRARSNAIPQELFDIVYGQVDPALRPIRLPDGTLVRRPRPEAPPSKKRKRRPSPDRIPNPAGCSYGMDLDYFYFDSEDEKWAEEEQARRDALAKEAAQNFADTAPADVDPPSKAEEPARPASKKAKKVRVEEPPRRQAGPSRRSTSPNAPQQRPGFIPNPHGTFRTPGWSSSSDEATNTSALSNDSRAEPELPKEPSPVAKARDEPVVPKESSPVTRARDEPVVPKEPSPVTRARDNAAQFKPKTPSRLRQVHRFSSSTVFSSSINTPSFLDAEVGTPSYLSHLGNDIGGTPSRISSTGDPMSLCSDAPTNGADWTQQPFPSDGNFDDFHWPAPRPLAEGFGVSPAVVEAAASLLTPERADGIHATFEAAFNAEL</sequence>
<dbReference type="OrthoDB" id="5394108at2759"/>
<feature type="compositionally biased region" description="Polar residues" evidence="1">
    <location>
        <begin position="27"/>
        <end position="39"/>
    </location>
</feature>
<feature type="compositionally biased region" description="Polar residues" evidence="1">
    <location>
        <begin position="588"/>
        <end position="597"/>
    </location>
</feature>
<feature type="region of interest" description="Disordered" evidence="1">
    <location>
        <begin position="215"/>
        <end position="299"/>
    </location>
</feature>
<reference evidence="2" key="2">
    <citation type="journal article" date="2023" name="IMA Fungus">
        <title>Comparative genomic study of the Penicillium genus elucidates a diverse pangenome and 15 lateral gene transfer events.</title>
        <authorList>
            <person name="Petersen C."/>
            <person name="Sorensen T."/>
            <person name="Nielsen M.R."/>
            <person name="Sondergaard T.E."/>
            <person name="Sorensen J.L."/>
            <person name="Fitzpatrick D.A."/>
            <person name="Frisvad J.C."/>
            <person name="Nielsen K.L."/>
        </authorList>
    </citation>
    <scope>NUCLEOTIDE SEQUENCE</scope>
    <source>
        <strain evidence="2">IBT 34128</strain>
    </source>
</reference>
<comment type="caution">
    <text evidence="2">The sequence shown here is derived from an EMBL/GenBank/DDBJ whole genome shotgun (WGS) entry which is preliminary data.</text>
</comment>
<evidence type="ECO:0000256" key="1">
    <source>
        <dbReference type="SAM" id="MobiDB-lite"/>
    </source>
</evidence>
<reference evidence="2" key="1">
    <citation type="submission" date="2022-11" db="EMBL/GenBank/DDBJ databases">
        <authorList>
            <person name="Petersen C."/>
        </authorList>
    </citation>
    <scope>NUCLEOTIDE SEQUENCE</scope>
    <source>
        <strain evidence="2">IBT 34128</strain>
    </source>
</reference>
<feature type="region of interest" description="Disordered" evidence="1">
    <location>
        <begin position="474"/>
        <end position="508"/>
    </location>
</feature>
<evidence type="ECO:0000313" key="2">
    <source>
        <dbReference type="EMBL" id="KAJ5105975.1"/>
    </source>
</evidence>
<feature type="compositionally biased region" description="Basic and acidic residues" evidence="1">
    <location>
        <begin position="112"/>
        <end position="123"/>
    </location>
</feature>
<organism evidence="2 3">
    <name type="scientific">Penicillium alfredii</name>
    <dbReference type="NCBI Taxonomy" id="1506179"/>
    <lineage>
        <taxon>Eukaryota</taxon>
        <taxon>Fungi</taxon>
        <taxon>Dikarya</taxon>
        <taxon>Ascomycota</taxon>
        <taxon>Pezizomycotina</taxon>
        <taxon>Eurotiomycetes</taxon>
        <taxon>Eurotiomycetidae</taxon>
        <taxon>Eurotiales</taxon>
        <taxon>Aspergillaceae</taxon>
        <taxon>Penicillium</taxon>
    </lineage>
</organism>
<feature type="compositionally biased region" description="Polar residues" evidence="1">
    <location>
        <begin position="614"/>
        <end position="631"/>
    </location>
</feature>
<name>A0A9W9KGT8_9EURO</name>
<feature type="compositionally biased region" description="Polar residues" evidence="1">
    <location>
        <begin position="416"/>
        <end position="428"/>
    </location>
</feature>
<dbReference type="Proteomes" id="UP001141434">
    <property type="component" value="Unassembled WGS sequence"/>
</dbReference>
<feature type="compositionally biased region" description="Basic and acidic residues" evidence="1">
    <location>
        <begin position="529"/>
        <end position="539"/>
    </location>
</feature>
<gene>
    <name evidence="2" type="ORF">NUU61_003322</name>
</gene>
<feature type="region of interest" description="Disordered" evidence="1">
    <location>
        <begin position="1"/>
        <end position="123"/>
    </location>
</feature>
<accession>A0A9W9KGT8</accession>
<evidence type="ECO:0000313" key="3">
    <source>
        <dbReference type="Proteomes" id="UP001141434"/>
    </source>
</evidence>
<dbReference type="RefSeq" id="XP_056514971.1">
    <property type="nucleotide sequence ID" value="XM_056653904.1"/>
</dbReference>
<feature type="region of interest" description="Disordered" evidence="1">
    <location>
        <begin position="528"/>
        <end position="696"/>
    </location>
</feature>
<dbReference type="AlphaFoldDB" id="A0A9W9KGT8"/>
<feature type="region of interest" description="Disordered" evidence="1">
    <location>
        <begin position="323"/>
        <end position="356"/>
    </location>
</feature>
<feature type="compositionally biased region" description="Polar residues" evidence="1">
    <location>
        <begin position="327"/>
        <end position="340"/>
    </location>
</feature>
<protein>
    <submittedName>
        <fullName evidence="2">Uncharacterized protein</fullName>
    </submittedName>
</protein>
<feature type="region of interest" description="Disordered" evidence="1">
    <location>
        <begin position="403"/>
        <end position="449"/>
    </location>
</feature>
<proteinExistence type="predicted"/>
<feature type="compositionally biased region" description="Basic residues" evidence="1">
    <location>
        <begin position="54"/>
        <end position="69"/>
    </location>
</feature>